<dbReference type="AlphaFoldDB" id="A0A2P2PFR6"/>
<evidence type="ECO:0000313" key="2">
    <source>
        <dbReference type="EMBL" id="MBX53557.1"/>
    </source>
</evidence>
<keyword evidence="1" id="KW-0812">Transmembrane</keyword>
<protein>
    <submittedName>
        <fullName evidence="2">Uncharacterized protein</fullName>
    </submittedName>
</protein>
<name>A0A2P2PFR6_RHIMU</name>
<evidence type="ECO:0000256" key="1">
    <source>
        <dbReference type="SAM" id="Phobius"/>
    </source>
</evidence>
<feature type="transmembrane region" description="Helical" evidence="1">
    <location>
        <begin position="16"/>
        <end position="35"/>
    </location>
</feature>
<keyword evidence="1" id="KW-0472">Membrane</keyword>
<organism evidence="2">
    <name type="scientific">Rhizophora mucronata</name>
    <name type="common">Asiatic mangrove</name>
    <dbReference type="NCBI Taxonomy" id="61149"/>
    <lineage>
        <taxon>Eukaryota</taxon>
        <taxon>Viridiplantae</taxon>
        <taxon>Streptophyta</taxon>
        <taxon>Embryophyta</taxon>
        <taxon>Tracheophyta</taxon>
        <taxon>Spermatophyta</taxon>
        <taxon>Magnoliopsida</taxon>
        <taxon>eudicotyledons</taxon>
        <taxon>Gunneridae</taxon>
        <taxon>Pentapetalae</taxon>
        <taxon>rosids</taxon>
        <taxon>fabids</taxon>
        <taxon>Malpighiales</taxon>
        <taxon>Rhizophoraceae</taxon>
        <taxon>Rhizophora</taxon>
    </lineage>
</organism>
<accession>A0A2P2PFR6</accession>
<sequence length="47" mass="5369">MGASYTRTIITLGPKLFVLIVWVHYCICRVGSYVMPMKGMDDAELWC</sequence>
<keyword evidence="1" id="KW-1133">Transmembrane helix</keyword>
<reference evidence="2" key="1">
    <citation type="submission" date="2018-02" db="EMBL/GenBank/DDBJ databases">
        <title>Rhizophora mucronata_Transcriptome.</title>
        <authorList>
            <person name="Meera S.P."/>
            <person name="Sreeshan A."/>
            <person name="Augustine A."/>
        </authorList>
    </citation>
    <scope>NUCLEOTIDE SEQUENCE</scope>
    <source>
        <tissue evidence="2">Leaf</tissue>
    </source>
</reference>
<dbReference type="EMBL" id="GGEC01073073">
    <property type="protein sequence ID" value="MBX53557.1"/>
    <property type="molecule type" value="Transcribed_RNA"/>
</dbReference>
<proteinExistence type="predicted"/>